<dbReference type="EC" id="2.7.13.3" evidence="2"/>
<dbReference type="InterPro" id="IPR013767">
    <property type="entry name" value="PAS_fold"/>
</dbReference>
<proteinExistence type="predicted"/>
<protein>
    <recommendedName>
        <fullName evidence="2">histidine kinase</fullName>
        <ecNumber evidence="2">2.7.13.3</ecNumber>
    </recommendedName>
</protein>
<dbReference type="EMBL" id="CP117880">
    <property type="protein sequence ID" value="WDF70714.1"/>
    <property type="molecule type" value="Genomic_DNA"/>
</dbReference>
<evidence type="ECO:0000256" key="4">
    <source>
        <dbReference type="ARBA" id="ARBA00022679"/>
    </source>
</evidence>
<dbReference type="RefSeq" id="WP_274269418.1">
    <property type="nucleotide sequence ID" value="NZ_CP117880.1"/>
</dbReference>
<keyword evidence="7" id="KW-0067">ATP-binding</keyword>
<comment type="catalytic activity">
    <reaction evidence="1">
        <text>ATP + protein L-histidine = ADP + protein N-phospho-L-histidine.</text>
        <dbReference type="EC" id="2.7.13.3"/>
    </reaction>
</comment>
<accession>A0ABY7WMA5</accession>
<keyword evidence="8" id="KW-0902">Two-component regulatory system</keyword>
<reference evidence="12 13" key="1">
    <citation type="submission" date="2023-02" db="EMBL/GenBank/DDBJ databases">
        <title>Genome sequence of Sphingobacterium sp. KACC 22765.</title>
        <authorList>
            <person name="Kim S."/>
            <person name="Heo J."/>
            <person name="Kwon S.-W."/>
        </authorList>
    </citation>
    <scope>NUCLEOTIDE SEQUENCE [LARGE SCALE GENOMIC DNA]</scope>
    <source>
        <strain evidence="12 13">KACC 22765</strain>
    </source>
</reference>
<dbReference type="InterPro" id="IPR005467">
    <property type="entry name" value="His_kinase_dom"/>
</dbReference>
<dbReference type="Pfam" id="PF02518">
    <property type="entry name" value="HATPase_c"/>
    <property type="match status" value="1"/>
</dbReference>
<keyword evidence="4" id="KW-0808">Transferase</keyword>
<dbReference type="InterPro" id="IPR000014">
    <property type="entry name" value="PAS"/>
</dbReference>
<dbReference type="Gene3D" id="3.30.565.10">
    <property type="entry name" value="Histidine kinase-like ATPase, C-terminal domain"/>
    <property type="match status" value="1"/>
</dbReference>
<dbReference type="PROSITE" id="PS50112">
    <property type="entry name" value="PAS"/>
    <property type="match status" value="1"/>
</dbReference>
<keyword evidence="13" id="KW-1185">Reference proteome</keyword>
<dbReference type="Gene3D" id="3.30.450.20">
    <property type="entry name" value="PAS domain"/>
    <property type="match status" value="2"/>
</dbReference>
<feature type="coiled-coil region" evidence="9">
    <location>
        <begin position="39"/>
        <end position="73"/>
    </location>
</feature>
<dbReference type="NCBIfam" id="TIGR00229">
    <property type="entry name" value="sensory_box"/>
    <property type="match status" value="1"/>
</dbReference>
<evidence type="ECO:0000256" key="1">
    <source>
        <dbReference type="ARBA" id="ARBA00000085"/>
    </source>
</evidence>
<evidence type="ECO:0000256" key="5">
    <source>
        <dbReference type="ARBA" id="ARBA00022741"/>
    </source>
</evidence>
<dbReference type="Gene3D" id="1.20.5.1930">
    <property type="match status" value="1"/>
</dbReference>
<dbReference type="CDD" id="cd16917">
    <property type="entry name" value="HATPase_UhpB-NarQ-NarX-like"/>
    <property type="match status" value="1"/>
</dbReference>
<feature type="domain" description="Histidine kinase" evidence="10">
    <location>
        <begin position="446"/>
        <end position="534"/>
    </location>
</feature>
<sequence length="534" mass="60957">MIEKRPDDKADKKQFSVLREKAEQLLLSDPARLPKEGEVGVLLDELEVYELELQMQNEELRRSQELLERERAKFASLFDAAPVAYLVIDQTGVITSVNQRALDLLGVQFSGEVLGKNFSMFIAVDSHQRYYALLNEVAQFNSQAQRELRMLSSQQTDLFFQIDAVCHHHEGSDEPHYFMTLTDITPIRLAQNNLQETTDRFAQTLQASQTGTWMVNLSSQRIYFDEYAAQILHLPSEQTNIPITELAQLVIAEDRAKLDLLYEAHAPFSEIDMELRCAISPDERITLLIKGKQVQLPDNKEYLSGVLVDITARTRYQAHEEEKRKAQDRLIRRKSIEAQEKERERISAVLHDSVCQTLFGIRFNLSHLGLENSNLSGVAQVQQLIDQAIEELRSLSHELNPSILRDFGFVAGLDDMVKRLSSFGFQVKTNVSKLADKLPTEIQLYLFRIIQELLNNVIHHSGSNKADVSLTIENKTIALRVRDYGEGIRRELEDVAKRGTGLRTIISRVNLLSGTIELDYHKGARFRVCIPIKT</sequence>
<dbReference type="PANTHER" id="PTHR24421">
    <property type="entry name" value="NITRATE/NITRITE SENSOR PROTEIN NARX-RELATED"/>
    <property type="match status" value="1"/>
</dbReference>
<dbReference type="PROSITE" id="PS50109">
    <property type="entry name" value="HIS_KIN"/>
    <property type="match status" value="1"/>
</dbReference>
<dbReference type="SUPFAM" id="SSF55874">
    <property type="entry name" value="ATPase domain of HSP90 chaperone/DNA topoisomerase II/histidine kinase"/>
    <property type="match status" value="1"/>
</dbReference>
<keyword evidence="6" id="KW-0418">Kinase</keyword>
<evidence type="ECO:0000256" key="3">
    <source>
        <dbReference type="ARBA" id="ARBA00022553"/>
    </source>
</evidence>
<dbReference type="SMART" id="SM00387">
    <property type="entry name" value="HATPase_c"/>
    <property type="match status" value="1"/>
</dbReference>
<name>A0ABY7WMA5_9SPHI</name>
<evidence type="ECO:0000259" key="10">
    <source>
        <dbReference type="PROSITE" id="PS50109"/>
    </source>
</evidence>
<dbReference type="SMART" id="SM00091">
    <property type="entry name" value="PAS"/>
    <property type="match status" value="2"/>
</dbReference>
<evidence type="ECO:0000256" key="2">
    <source>
        <dbReference type="ARBA" id="ARBA00012438"/>
    </source>
</evidence>
<evidence type="ECO:0000256" key="7">
    <source>
        <dbReference type="ARBA" id="ARBA00022840"/>
    </source>
</evidence>
<dbReference type="Proteomes" id="UP001221558">
    <property type="component" value="Chromosome"/>
</dbReference>
<organism evidence="12 13">
    <name type="scientific">Sphingobacterium oryzagri</name>
    <dbReference type="NCBI Taxonomy" id="3025669"/>
    <lineage>
        <taxon>Bacteria</taxon>
        <taxon>Pseudomonadati</taxon>
        <taxon>Bacteroidota</taxon>
        <taxon>Sphingobacteriia</taxon>
        <taxon>Sphingobacteriales</taxon>
        <taxon>Sphingobacteriaceae</taxon>
        <taxon>Sphingobacterium</taxon>
    </lineage>
</organism>
<dbReference type="SUPFAM" id="SSF55785">
    <property type="entry name" value="PYP-like sensor domain (PAS domain)"/>
    <property type="match status" value="2"/>
</dbReference>
<keyword evidence="5" id="KW-0547">Nucleotide-binding</keyword>
<dbReference type="PANTHER" id="PTHR24421:SF10">
    <property type="entry name" value="NITRATE_NITRITE SENSOR PROTEIN NARQ"/>
    <property type="match status" value="1"/>
</dbReference>
<evidence type="ECO:0000256" key="9">
    <source>
        <dbReference type="SAM" id="Coils"/>
    </source>
</evidence>
<keyword evidence="3" id="KW-0597">Phosphoprotein</keyword>
<dbReference type="InterPro" id="IPR003594">
    <property type="entry name" value="HATPase_dom"/>
</dbReference>
<dbReference type="InterPro" id="IPR035965">
    <property type="entry name" value="PAS-like_dom_sf"/>
</dbReference>
<dbReference type="Pfam" id="PF00989">
    <property type="entry name" value="PAS"/>
    <property type="match status" value="1"/>
</dbReference>
<evidence type="ECO:0000256" key="8">
    <source>
        <dbReference type="ARBA" id="ARBA00023012"/>
    </source>
</evidence>
<dbReference type="Pfam" id="PF07730">
    <property type="entry name" value="HisKA_3"/>
    <property type="match status" value="1"/>
</dbReference>
<evidence type="ECO:0000256" key="6">
    <source>
        <dbReference type="ARBA" id="ARBA00022777"/>
    </source>
</evidence>
<gene>
    <name evidence="12" type="ORF">PQ465_10140</name>
</gene>
<evidence type="ECO:0000313" key="13">
    <source>
        <dbReference type="Proteomes" id="UP001221558"/>
    </source>
</evidence>
<dbReference type="CDD" id="cd00130">
    <property type="entry name" value="PAS"/>
    <property type="match status" value="1"/>
</dbReference>
<evidence type="ECO:0000313" key="12">
    <source>
        <dbReference type="EMBL" id="WDF70714.1"/>
    </source>
</evidence>
<dbReference type="InterPro" id="IPR036890">
    <property type="entry name" value="HATPase_C_sf"/>
</dbReference>
<evidence type="ECO:0000259" key="11">
    <source>
        <dbReference type="PROSITE" id="PS50112"/>
    </source>
</evidence>
<dbReference type="InterPro" id="IPR050482">
    <property type="entry name" value="Sensor_HK_TwoCompSys"/>
</dbReference>
<feature type="domain" description="PAS" evidence="11">
    <location>
        <begin position="70"/>
        <end position="106"/>
    </location>
</feature>
<dbReference type="InterPro" id="IPR011712">
    <property type="entry name" value="Sig_transdc_His_kin_sub3_dim/P"/>
</dbReference>
<keyword evidence="9" id="KW-0175">Coiled coil</keyword>